<evidence type="ECO:0000313" key="2">
    <source>
        <dbReference type="EMBL" id="KAF2650822.1"/>
    </source>
</evidence>
<evidence type="ECO:0000256" key="1">
    <source>
        <dbReference type="SAM" id="MobiDB-lite"/>
    </source>
</evidence>
<keyword evidence="3" id="KW-1185">Reference proteome</keyword>
<feature type="region of interest" description="Disordered" evidence="1">
    <location>
        <begin position="99"/>
        <end position="173"/>
    </location>
</feature>
<sequence>MARGEPEGEEVVERCMPEVVEAGVLRTSACQKGRTGASADQCEPGQLPGGMPVREIRQWSPNGRESMRGVERGRVGRLAGEDGLLMEYGGERSRAAVAAAAGAAGQMGARSLGSSSRKGSVRSHTASSSAANSHARMMDAGRQTDSTGSVMDRESKRRPIPGQAKPAAENWRP</sequence>
<dbReference type="Proteomes" id="UP000799324">
    <property type="component" value="Unassembled WGS sequence"/>
</dbReference>
<gene>
    <name evidence="2" type="ORF">K491DRAFT_720411</name>
</gene>
<proteinExistence type="predicted"/>
<organism evidence="2 3">
    <name type="scientific">Lophiostoma macrostomum CBS 122681</name>
    <dbReference type="NCBI Taxonomy" id="1314788"/>
    <lineage>
        <taxon>Eukaryota</taxon>
        <taxon>Fungi</taxon>
        <taxon>Dikarya</taxon>
        <taxon>Ascomycota</taxon>
        <taxon>Pezizomycotina</taxon>
        <taxon>Dothideomycetes</taxon>
        <taxon>Pleosporomycetidae</taxon>
        <taxon>Pleosporales</taxon>
        <taxon>Lophiostomataceae</taxon>
        <taxon>Lophiostoma</taxon>
    </lineage>
</organism>
<name>A0A6A6STD6_9PLEO</name>
<dbReference type="EMBL" id="MU004443">
    <property type="protein sequence ID" value="KAF2650822.1"/>
    <property type="molecule type" value="Genomic_DNA"/>
</dbReference>
<accession>A0A6A6STD6</accession>
<protein>
    <submittedName>
        <fullName evidence="2">Uncharacterized protein</fullName>
    </submittedName>
</protein>
<reference evidence="2" key="1">
    <citation type="journal article" date="2020" name="Stud. Mycol.">
        <title>101 Dothideomycetes genomes: a test case for predicting lifestyles and emergence of pathogens.</title>
        <authorList>
            <person name="Haridas S."/>
            <person name="Albert R."/>
            <person name="Binder M."/>
            <person name="Bloem J."/>
            <person name="Labutti K."/>
            <person name="Salamov A."/>
            <person name="Andreopoulos B."/>
            <person name="Baker S."/>
            <person name="Barry K."/>
            <person name="Bills G."/>
            <person name="Bluhm B."/>
            <person name="Cannon C."/>
            <person name="Castanera R."/>
            <person name="Culley D."/>
            <person name="Daum C."/>
            <person name="Ezra D."/>
            <person name="Gonzalez J."/>
            <person name="Henrissat B."/>
            <person name="Kuo A."/>
            <person name="Liang C."/>
            <person name="Lipzen A."/>
            <person name="Lutzoni F."/>
            <person name="Magnuson J."/>
            <person name="Mondo S."/>
            <person name="Nolan M."/>
            <person name="Ohm R."/>
            <person name="Pangilinan J."/>
            <person name="Park H.-J."/>
            <person name="Ramirez L."/>
            <person name="Alfaro M."/>
            <person name="Sun H."/>
            <person name="Tritt A."/>
            <person name="Yoshinaga Y."/>
            <person name="Zwiers L.-H."/>
            <person name="Turgeon B."/>
            <person name="Goodwin S."/>
            <person name="Spatafora J."/>
            <person name="Crous P."/>
            <person name="Grigoriev I."/>
        </authorList>
    </citation>
    <scope>NUCLEOTIDE SEQUENCE</scope>
    <source>
        <strain evidence="2">CBS 122681</strain>
    </source>
</reference>
<evidence type="ECO:0000313" key="3">
    <source>
        <dbReference type="Proteomes" id="UP000799324"/>
    </source>
</evidence>
<feature type="compositionally biased region" description="Low complexity" evidence="1">
    <location>
        <begin position="123"/>
        <end position="135"/>
    </location>
</feature>
<feature type="region of interest" description="Disordered" evidence="1">
    <location>
        <begin position="34"/>
        <end position="56"/>
    </location>
</feature>
<feature type="compositionally biased region" description="Low complexity" evidence="1">
    <location>
        <begin position="99"/>
        <end position="110"/>
    </location>
</feature>
<dbReference type="AlphaFoldDB" id="A0A6A6STD6"/>